<dbReference type="InterPro" id="IPR035959">
    <property type="entry name" value="RutC-like_sf"/>
</dbReference>
<keyword evidence="1" id="KW-0614">Plasmid</keyword>
<sequence>MVEVIKVKSGSLYETKESYSRIVAVDNWIYVSNTAGRNYKTREMSTDPVEQATQCFNNIERALASVGASLKDVINSTIYIPNVADAPTVMAYVGARFKGIDPARTVLCAPLGNDEFKVEIEVQAYKGAGAVEAKYIDISQ</sequence>
<dbReference type="Gene3D" id="3.30.1330.40">
    <property type="entry name" value="RutC-like"/>
    <property type="match status" value="1"/>
</dbReference>
<evidence type="ECO:0008006" key="2">
    <source>
        <dbReference type="Google" id="ProtNLM"/>
    </source>
</evidence>
<geneLocation type="plasmid" evidence="1">
    <name>pTi_CFBP1873</name>
</geneLocation>
<dbReference type="CDD" id="cd06154">
    <property type="entry name" value="YjgF_YER057c_UK114_like_6"/>
    <property type="match status" value="1"/>
</dbReference>
<protein>
    <recommendedName>
        <fullName evidence="2">RidA family protein</fullName>
    </recommendedName>
</protein>
<reference evidence="1" key="1">
    <citation type="submission" date="2016-10" db="EMBL/GenBank/DDBJ databases">
        <title>Agrobacterium Ti plasmids: Classification based on T-DNA and Vir regions organization.</title>
        <authorList>
            <person name="Nabi N."/>
            <person name="Vial L."/>
            <person name="Ben Hafsa A."/>
            <person name="Chapulliot D."/>
            <person name="Berard A."/>
            <person name="Chauveau A."/>
            <person name="Le Paslier M.-C."/>
            <person name="Harzallah Skhiri F."/>
            <person name="Brunel D."/>
            <person name="Nesme X."/>
            <person name="Chaouachi M."/>
        </authorList>
    </citation>
    <scope>NUCLEOTIDE SEQUENCE</scope>
    <source>
        <strain evidence="1">CFBP1873</strain>
        <plasmid evidence="1">pTi_CFBP1873</plasmid>
    </source>
</reference>
<dbReference type="AlphaFoldDB" id="A0A2Z2PL56"/>
<accession>A0A2Z2PL56</accession>
<organism evidence="1">
    <name type="scientific">Agrobacterium genomosp. 6</name>
    <dbReference type="NCBI Taxonomy" id="1183411"/>
    <lineage>
        <taxon>Bacteria</taxon>
        <taxon>Pseudomonadati</taxon>
        <taxon>Pseudomonadota</taxon>
        <taxon>Alphaproteobacteria</taxon>
        <taxon>Hyphomicrobiales</taxon>
        <taxon>Rhizobiaceae</taxon>
        <taxon>Rhizobium/Agrobacterium group</taxon>
        <taxon>Agrobacterium</taxon>
        <taxon>Agrobacterium tumefaciens complex</taxon>
    </lineage>
</organism>
<dbReference type="SUPFAM" id="SSF55298">
    <property type="entry name" value="YjgF-like"/>
    <property type="match status" value="1"/>
</dbReference>
<dbReference type="InterPro" id="IPR006175">
    <property type="entry name" value="YjgF/YER057c/UK114"/>
</dbReference>
<dbReference type="PANTHER" id="PTHR43857:SF1">
    <property type="entry name" value="YJGH FAMILY PROTEIN"/>
    <property type="match status" value="1"/>
</dbReference>
<dbReference type="PANTHER" id="PTHR43857">
    <property type="entry name" value="BLR7761 PROTEIN"/>
    <property type="match status" value="1"/>
</dbReference>
<proteinExistence type="predicted"/>
<evidence type="ECO:0000313" key="1">
    <source>
        <dbReference type="EMBL" id="ASK40826.1"/>
    </source>
</evidence>
<dbReference type="EMBL" id="KY000026">
    <property type="protein sequence ID" value="ASK40826.1"/>
    <property type="molecule type" value="Genomic_DNA"/>
</dbReference>
<dbReference type="Pfam" id="PF01042">
    <property type="entry name" value="Ribonuc_L-PSP"/>
    <property type="match status" value="1"/>
</dbReference>
<name>A0A2Z2PL56_9HYPH</name>